<sequence>MNFKHMITHEEKLAIATSPLNFRELRSVIDNETAETQQETTDLRILLAADLICDAALEVSALNPDIPNISKVVELDSNTSLDLAKTAVCICLQKAFVEGKVTQDELDALLLKGSVAGAIFKALEDGTKPEDLAGASIRIVPVRFSGFVKVQQKPKGFLKRLFGGS</sequence>
<protein>
    <submittedName>
        <fullName evidence="1">Uncharacterized protein</fullName>
    </submittedName>
</protein>
<evidence type="ECO:0000313" key="1">
    <source>
        <dbReference type="EMBL" id="AZV79265.1"/>
    </source>
</evidence>
<dbReference type="AlphaFoldDB" id="A0A3T0N5H3"/>
<gene>
    <name evidence="1" type="ORF">EBB79_16180</name>
</gene>
<accession>A0A3T0N5H3</accession>
<reference evidence="1 2" key="1">
    <citation type="submission" date="2018-10" db="EMBL/GenBank/DDBJ databases">
        <title>Parasedimentitalea marina sp. nov., a psychrophilic bacterium isolated from deep seawater of the New Britain Trench.</title>
        <authorList>
            <person name="Cao J."/>
        </authorList>
    </citation>
    <scope>NUCLEOTIDE SEQUENCE [LARGE SCALE GENOMIC DNA]</scope>
    <source>
        <strain evidence="1 2">W43</strain>
    </source>
</reference>
<proteinExistence type="predicted"/>
<name>A0A3T0N5H3_9RHOB</name>
<dbReference type="KEGG" id="sedi:EBB79_16180"/>
<organism evidence="1 2">
    <name type="scientific">Parasedimentitalea marina</name>
    <dbReference type="NCBI Taxonomy" id="2483033"/>
    <lineage>
        <taxon>Bacteria</taxon>
        <taxon>Pseudomonadati</taxon>
        <taxon>Pseudomonadota</taxon>
        <taxon>Alphaproteobacteria</taxon>
        <taxon>Rhodobacterales</taxon>
        <taxon>Paracoccaceae</taxon>
        <taxon>Parasedimentitalea</taxon>
    </lineage>
</organism>
<keyword evidence="2" id="KW-1185">Reference proteome</keyword>
<dbReference type="Proteomes" id="UP000283063">
    <property type="component" value="Chromosome"/>
</dbReference>
<dbReference type="EMBL" id="CP033219">
    <property type="protein sequence ID" value="AZV79265.1"/>
    <property type="molecule type" value="Genomic_DNA"/>
</dbReference>
<evidence type="ECO:0000313" key="2">
    <source>
        <dbReference type="Proteomes" id="UP000283063"/>
    </source>
</evidence>